<gene>
    <name evidence="2" type="ORF">Tco_1005879</name>
</gene>
<feature type="transmembrane region" description="Helical" evidence="1">
    <location>
        <begin position="107"/>
        <end position="134"/>
    </location>
</feature>
<evidence type="ECO:0000313" key="3">
    <source>
        <dbReference type="Proteomes" id="UP001151760"/>
    </source>
</evidence>
<comment type="caution">
    <text evidence="2">The sequence shown here is derived from an EMBL/GenBank/DDBJ whole genome shotgun (WGS) entry which is preliminary data.</text>
</comment>
<keyword evidence="1" id="KW-1133">Transmembrane helix</keyword>
<reference evidence="2" key="2">
    <citation type="submission" date="2022-01" db="EMBL/GenBank/DDBJ databases">
        <authorList>
            <person name="Yamashiro T."/>
            <person name="Shiraishi A."/>
            <person name="Satake H."/>
            <person name="Nakayama K."/>
        </authorList>
    </citation>
    <scope>NUCLEOTIDE SEQUENCE</scope>
</reference>
<sequence length="190" mass="21740">MLALPINLHDMKKTTPSSAIATKRHAQFQYYKKIWKLIFTVALFAMFPSLAQVGQLKFTNTSPFVTHVFFSNMGVIAYVIAIPTSVIFFAMANYLEGLANEPSSRTYYIYMIVRCVFCISVILAPLSFVLVLLIPNNGHYWIGYLIISLIFAVIVTYNVIDYLRCKIKLSDLSNFQRDKEDIITFHSVEQ</sequence>
<reference evidence="2" key="1">
    <citation type="journal article" date="2022" name="Int. J. Mol. Sci.">
        <title>Draft Genome of Tanacetum Coccineum: Genomic Comparison of Closely Related Tanacetum-Family Plants.</title>
        <authorList>
            <person name="Yamashiro T."/>
            <person name="Shiraishi A."/>
            <person name="Nakayama K."/>
            <person name="Satake H."/>
        </authorList>
    </citation>
    <scope>NUCLEOTIDE SEQUENCE</scope>
</reference>
<evidence type="ECO:0000313" key="2">
    <source>
        <dbReference type="EMBL" id="GJT62346.1"/>
    </source>
</evidence>
<feature type="transmembrane region" description="Helical" evidence="1">
    <location>
        <begin position="140"/>
        <end position="160"/>
    </location>
</feature>
<organism evidence="2 3">
    <name type="scientific">Tanacetum coccineum</name>
    <dbReference type="NCBI Taxonomy" id="301880"/>
    <lineage>
        <taxon>Eukaryota</taxon>
        <taxon>Viridiplantae</taxon>
        <taxon>Streptophyta</taxon>
        <taxon>Embryophyta</taxon>
        <taxon>Tracheophyta</taxon>
        <taxon>Spermatophyta</taxon>
        <taxon>Magnoliopsida</taxon>
        <taxon>eudicotyledons</taxon>
        <taxon>Gunneridae</taxon>
        <taxon>Pentapetalae</taxon>
        <taxon>asterids</taxon>
        <taxon>campanulids</taxon>
        <taxon>Asterales</taxon>
        <taxon>Asteraceae</taxon>
        <taxon>Asteroideae</taxon>
        <taxon>Anthemideae</taxon>
        <taxon>Anthemidinae</taxon>
        <taxon>Tanacetum</taxon>
    </lineage>
</organism>
<accession>A0ABQ5FFZ8</accession>
<keyword evidence="1" id="KW-0472">Membrane</keyword>
<evidence type="ECO:0000256" key="1">
    <source>
        <dbReference type="SAM" id="Phobius"/>
    </source>
</evidence>
<dbReference type="EMBL" id="BQNB010017369">
    <property type="protein sequence ID" value="GJT62346.1"/>
    <property type="molecule type" value="Genomic_DNA"/>
</dbReference>
<name>A0ABQ5FFZ8_9ASTR</name>
<keyword evidence="3" id="KW-1185">Reference proteome</keyword>
<keyword evidence="1" id="KW-0812">Transmembrane</keyword>
<protein>
    <submittedName>
        <fullName evidence="2">Uncharacterized protein</fullName>
    </submittedName>
</protein>
<dbReference type="Proteomes" id="UP001151760">
    <property type="component" value="Unassembled WGS sequence"/>
</dbReference>
<proteinExistence type="predicted"/>
<feature type="transmembrane region" description="Helical" evidence="1">
    <location>
        <begin position="75"/>
        <end position="95"/>
    </location>
</feature>